<evidence type="ECO:0000256" key="2">
    <source>
        <dbReference type="ARBA" id="ARBA00004496"/>
    </source>
</evidence>
<evidence type="ECO:0000256" key="5">
    <source>
        <dbReference type="ARBA" id="ARBA00023242"/>
    </source>
</evidence>
<comment type="subcellular location">
    <subcellularLocation>
        <location evidence="2">Cytoplasm</location>
    </subcellularLocation>
    <subcellularLocation>
        <location evidence="1">Nucleus</location>
    </subcellularLocation>
</comment>
<comment type="caution">
    <text evidence="6">The sequence shown here is derived from an EMBL/GenBank/DDBJ whole genome shotgun (WGS) entry which is preliminary data.</text>
</comment>
<gene>
    <name evidence="6" type="ORF">HRR80_009149</name>
</gene>
<dbReference type="EMBL" id="JAJGCB010000031">
    <property type="protein sequence ID" value="KAJ8986848.1"/>
    <property type="molecule type" value="Genomic_DNA"/>
</dbReference>
<dbReference type="InterPro" id="IPR000225">
    <property type="entry name" value="Armadillo"/>
</dbReference>
<dbReference type="SUPFAM" id="SSF48371">
    <property type="entry name" value="ARM repeat"/>
    <property type="match status" value="2"/>
</dbReference>
<protein>
    <recommendedName>
        <fullName evidence="8">Armadillo repeat-containing protein 8</fullName>
    </recommendedName>
</protein>
<dbReference type="SMART" id="SM00185">
    <property type="entry name" value="ARM"/>
    <property type="match status" value="4"/>
</dbReference>
<keyword evidence="4" id="KW-0677">Repeat</keyword>
<dbReference type="PANTHER" id="PTHR15651">
    <property type="entry name" value="ARMADILLO REPEAT-CONTAINING PROTEIN 8"/>
    <property type="match status" value="1"/>
</dbReference>
<evidence type="ECO:0000256" key="3">
    <source>
        <dbReference type="ARBA" id="ARBA00022490"/>
    </source>
</evidence>
<dbReference type="GO" id="GO:0043161">
    <property type="term" value="P:proteasome-mediated ubiquitin-dependent protein catabolic process"/>
    <property type="evidence" value="ECO:0007669"/>
    <property type="project" value="TreeGrafter"/>
</dbReference>
<evidence type="ECO:0000313" key="6">
    <source>
        <dbReference type="EMBL" id="KAJ8986848.1"/>
    </source>
</evidence>
<dbReference type="InterPro" id="IPR011989">
    <property type="entry name" value="ARM-like"/>
</dbReference>
<name>A0AAN6IQM7_EXODE</name>
<accession>A0AAN6IQM7</accession>
<reference evidence="6" key="1">
    <citation type="submission" date="2023-01" db="EMBL/GenBank/DDBJ databases">
        <title>Exophiala dermititidis isolated from Cystic Fibrosis Patient.</title>
        <authorList>
            <person name="Kurbessoian T."/>
            <person name="Crocker A."/>
            <person name="Murante D."/>
            <person name="Hogan D.A."/>
            <person name="Stajich J.E."/>
        </authorList>
    </citation>
    <scope>NUCLEOTIDE SEQUENCE</scope>
    <source>
        <strain evidence="6">Ex8</strain>
    </source>
</reference>
<dbReference type="GO" id="GO:0005737">
    <property type="term" value="C:cytoplasm"/>
    <property type="evidence" value="ECO:0007669"/>
    <property type="project" value="UniProtKB-SubCell"/>
</dbReference>
<evidence type="ECO:0000313" key="7">
    <source>
        <dbReference type="Proteomes" id="UP001161757"/>
    </source>
</evidence>
<dbReference type="Proteomes" id="UP001161757">
    <property type="component" value="Unassembled WGS sequence"/>
</dbReference>
<dbReference type="Gene3D" id="1.25.10.10">
    <property type="entry name" value="Leucine-rich Repeat Variant"/>
    <property type="match status" value="3"/>
</dbReference>
<keyword evidence="3" id="KW-0963">Cytoplasm</keyword>
<evidence type="ECO:0000256" key="1">
    <source>
        <dbReference type="ARBA" id="ARBA00004123"/>
    </source>
</evidence>
<organism evidence="6 7">
    <name type="scientific">Exophiala dermatitidis</name>
    <name type="common">Black yeast-like fungus</name>
    <name type="synonym">Wangiella dermatitidis</name>
    <dbReference type="NCBI Taxonomy" id="5970"/>
    <lineage>
        <taxon>Eukaryota</taxon>
        <taxon>Fungi</taxon>
        <taxon>Dikarya</taxon>
        <taxon>Ascomycota</taxon>
        <taxon>Pezizomycotina</taxon>
        <taxon>Eurotiomycetes</taxon>
        <taxon>Chaetothyriomycetidae</taxon>
        <taxon>Chaetothyriales</taxon>
        <taxon>Herpotrichiellaceae</taxon>
        <taxon>Exophiala</taxon>
    </lineage>
</organism>
<proteinExistence type="predicted"/>
<dbReference type="GO" id="GO:0034657">
    <property type="term" value="C:GID complex"/>
    <property type="evidence" value="ECO:0007669"/>
    <property type="project" value="TreeGrafter"/>
</dbReference>
<sequence length="971" mass="106112">MASASRPSTTVLHHLQELRAAADGPLSALRRIKNDLTGHSSRKAEYIRNGLVPALAEVMLPRLPSSEAASSKLEADEELIFAQISQILCVIAHDGPSFVQPLLDTDMLRALVSCLLLPLSSRTSLALLRCLNAVAENLPSMDPGQWLPHRELADLLYSKRYISCFVNIVGRAGDSMPSQQACDAILSLLCKTVSLEWQKRALVDSGLLSQLVARLASFVVAEGLVPPGVALPSGDNGACGTLPASAPSIAHLSPVLESLSVLVERSRHRATLFLSDPMIQSVLPNMKDDFSPSDIRRAPWGASYFSGAAVPRSSPHGPFDFLLPSIPVPEIAKSAIQSEFPPLGIVAGLPKRRASLIPSTTEPPQMAPNHLSVDEMEESSVIPWLLYLVRASRGKRRLLAARLLVDLYSLDLVNKRRRAKFPALLVPLLTSMLDSDTAQAEFGPQVGPAHLCSGIHYTRAVPIVLASLVMDDPDMQRVAVDGNAITALSNGLKMTFDFTAGQKPSPWQPYKTSEIVTEQSLHGMRLGPGGPSWRTRRDMDYREGCLRALAAIAPFEDDYRKEICDQGVLNYVMLALEPCHIQHNPGQQVEVSGNPVNVVLAACGVVRVLTRSVKALRTKLVEAEVAKPIIKLMSSAHPEVRIAATKVLANLAIDFSPVKESVGDTAVVKKLCEQAHSANARLRLESIWALKQLVLNASQKLKQDVVDELGPSWIKLLIKTDPNDIPEGEVIGLVEREYPPLPRGRRPSGGVSASNDVIMSDDSDNEGGITHHLGHAIVGADNNDGLDTKHTPEDDTEIQAQLLDLLRNLFCGDNASDMVQYIFDEMGQDDFLRIMLDRLRPRTMAGPTRKENYSTAAPSTIVSKVLYILVHIGACDARWRNAIASHHALMKQVLTFCSHSDREIRAQCCWIAINLTYEDDAADRLACRQRAIELQKVGFLGQLRKLEADPDLNVRERAKSAMHLMSKLMAT</sequence>
<keyword evidence="5" id="KW-0539">Nucleus</keyword>
<dbReference type="PANTHER" id="PTHR15651:SF7">
    <property type="entry name" value="ARMADILLO REPEAT-CONTAINING PROTEIN 8"/>
    <property type="match status" value="1"/>
</dbReference>
<dbReference type="InterPro" id="IPR016024">
    <property type="entry name" value="ARM-type_fold"/>
</dbReference>
<evidence type="ECO:0008006" key="8">
    <source>
        <dbReference type="Google" id="ProtNLM"/>
    </source>
</evidence>
<dbReference type="AlphaFoldDB" id="A0AAN6IQM7"/>
<evidence type="ECO:0000256" key="4">
    <source>
        <dbReference type="ARBA" id="ARBA00022737"/>
    </source>
</evidence>
<dbReference type="InterPro" id="IPR038739">
    <property type="entry name" value="ARMC8/Vid28"/>
</dbReference>
<dbReference type="GO" id="GO:0005634">
    <property type="term" value="C:nucleus"/>
    <property type="evidence" value="ECO:0007669"/>
    <property type="project" value="UniProtKB-SubCell"/>
</dbReference>